<evidence type="ECO:0000313" key="3">
    <source>
        <dbReference type="EMBL" id="RNF26594.1"/>
    </source>
</evidence>
<dbReference type="EMBL" id="MKKU01000035">
    <property type="protein sequence ID" value="RNF26594.1"/>
    <property type="molecule type" value="Genomic_DNA"/>
</dbReference>
<keyword evidence="4" id="KW-1185">Reference proteome</keyword>
<protein>
    <submittedName>
        <fullName evidence="3">Uncharacterized protein</fullName>
    </submittedName>
</protein>
<organism evidence="3 4">
    <name type="scientific">Trypanosoma conorhini</name>
    <dbReference type="NCBI Taxonomy" id="83891"/>
    <lineage>
        <taxon>Eukaryota</taxon>
        <taxon>Discoba</taxon>
        <taxon>Euglenozoa</taxon>
        <taxon>Kinetoplastea</taxon>
        <taxon>Metakinetoplastina</taxon>
        <taxon>Trypanosomatida</taxon>
        <taxon>Trypanosomatidae</taxon>
        <taxon>Trypanosoma</taxon>
    </lineage>
</organism>
<feature type="region of interest" description="Disordered" evidence="2">
    <location>
        <begin position="556"/>
        <end position="579"/>
    </location>
</feature>
<evidence type="ECO:0000256" key="1">
    <source>
        <dbReference type="SAM" id="Coils"/>
    </source>
</evidence>
<proteinExistence type="predicted"/>
<dbReference type="Proteomes" id="UP000284403">
    <property type="component" value="Unassembled WGS sequence"/>
</dbReference>
<evidence type="ECO:0000256" key="2">
    <source>
        <dbReference type="SAM" id="MobiDB-lite"/>
    </source>
</evidence>
<dbReference type="RefSeq" id="XP_029231800.1">
    <property type="nucleotide sequence ID" value="XM_029368064.1"/>
</dbReference>
<feature type="region of interest" description="Disordered" evidence="2">
    <location>
        <begin position="235"/>
        <end position="261"/>
    </location>
</feature>
<feature type="compositionally biased region" description="Polar residues" evidence="2">
    <location>
        <begin position="565"/>
        <end position="579"/>
    </location>
</feature>
<name>A0A3R7NSZ0_9TRYP</name>
<feature type="region of interest" description="Disordered" evidence="2">
    <location>
        <begin position="83"/>
        <end position="112"/>
    </location>
</feature>
<feature type="compositionally biased region" description="Pro residues" evidence="2">
    <location>
        <begin position="241"/>
        <end position="251"/>
    </location>
</feature>
<accession>A0A3R7NSZ0</accession>
<feature type="coiled-coil region" evidence="1">
    <location>
        <begin position="340"/>
        <end position="367"/>
    </location>
</feature>
<sequence length="627" mass="68111">MAVTPRQVSFLGLSTSPQNQVPSLLATSVLQPTLLDASVRAAAPETASATRTDVPAPAPSLLATSVLQPTLLDASVRAAAPETASATRTEVPAPAHATASNLQPTPAVVSSEPTSTEVMNALREKLLLEKADAYVRGMEQQKEERLAQEEERQISENYARILELFVRLREDDHELLEAIYENIVPSVESSPPDPASVGQRPPPPLQEGMQNTIPSQPNLPSFPAGVMAAYKVGTGSTAPSVPQPQPQPQPTVPTQVELPPPLPPPPVVVTAPPTPQASSATTLPVPQLRQEPLEAAATLTSTGVPWGSADGTMKAWVDKHFGSSLDPQHRALLQHVLLSREAEVRRVAAAEAQCKKLEAQRLDATNSGVPLAAGEPAGESLNQWKQEKDIELTRALGQLYAREEELMAVRKVQEEQKAKLEVLTRYMQAHSAPLGDVGAPREETEELRRWKMRCDALEQQHRFSVQRLEELQAYIEQLRNGAQQAVMNVFSSGATARPVPSDTTTVHLSSVNASRPASYSETVTPYGSASISKPFTVPSYLAPPRMTGGVFAAAETRRESPAAGTLSTPQPRSDTVTHSAASIDRAAALKQLREEMDVECSRFANETQRWHEYVKHQEERWSQLHRR</sequence>
<feature type="region of interest" description="Disordered" evidence="2">
    <location>
        <begin position="186"/>
        <end position="210"/>
    </location>
</feature>
<evidence type="ECO:0000313" key="4">
    <source>
        <dbReference type="Proteomes" id="UP000284403"/>
    </source>
</evidence>
<gene>
    <name evidence="3" type="ORF">Tco025E_01126</name>
</gene>
<dbReference type="AlphaFoldDB" id="A0A3R7NSZ0"/>
<dbReference type="GeneID" id="40314737"/>
<reference evidence="3 4" key="1">
    <citation type="journal article" date="2018" name="BMC Genomics">
        <title>Genomic comparison of Trypanosoma conorhini and Trypanosoma rangeli to Trypanosoma cruzi strains of high and low virulence.</title>
        <authorList>
            <person name="Bradwell K.R."/>
            <person name="Koparde V.N."/>
            <person name="Matveyev A.V."/>
            <person name="Serrano M.G."/>
            <person name="Alves J.M."/>
            <person name="Parikh H."/>
            <person name="Huang B."/>
            <person name="Lee V."/>
            <person name="Espinosa-Alvarez O."/>
            <person name="Ortiz P.A."/>
            <person name="Costa-Martins A.G."/>
            <person name="Teixeira M.M."/>
            <person name="Buck G.A."/>
        </authorList>
    </citation>
    <scope>NUCLEOTIDE SEQUENCE [LARGE SCALE GENOMIC DNA]</scope>
    <source>
        <strain evidence="3 4">025E</strain>
    </source>
</reference>
<comment type="caution">
    <text evidence="3">The sequence shown here is derived from an EMBL/GenBank/DDBJ whole genome shotgun (WGS) entry which is preliminary data.</text>
</comment>
<dbReference type="OrthoDB" id="249926at2759"/>
<keyword evidence="1" id="KW-0175">Coiled coil</keyword>